<dbReference type="KEGG" id="psez:HME7025_00879"/>
<dbReference type="Pfam" id="PF00795">
    <property type="entry name" value="CN_hydrolase"/>
    <property type="match status" value="1"/>
</dbReference>
<dbReference type="Proteomes" id="UP000245468">
    <property type="component" value="Chromosome"/>
</dbReference>
<dbReference type="GO" id="GO:0050152">
    <property type="term" value="F:omega-amidase activity"/>
    <property type="evidence" value="ECO:0007669"/>
    <property type="project" value="UniProtKB-EC"/>
</dbReference>
<dbReference type="InterPro" id="IPR052737">
    <property type="entry name" value="Omega-amidase_YafV"/>
</dbReference>
<protein>
    <recommendedName>
        <fullName evidence="5">Omega-amidase YafV</fullName>
        <ecNumber evidence="3">3.5.1.3</ecNumber>
    </recommendedName>
</protein>
<dbReference type="GO" id="GO:0106008">
    <property type="term" value="F:2-oxoglutaramate amidase activity"/>
    <property type="evidence" value="ECO:0007669"/>
    <property type="project" value="TreeGrafter"/>
</dbReference>
<evidence type="ECO:0000313" key="8">
    <source>
        <dbReference type="Proteomes" id="UP000245468"/>
    </source>
</evidence>
<feature type="domain" description="CN hydrolase" evidence="6">
    <location>
        <begin position="8"/>
        <end position="239"/>
    </location>
</feature>
<dbReference type="OrthoDB" id="9811121at2"/>
<dbReference type="EMBL" id="CP029346">
    <property type="protein sequence ID" value="AWL08749.1"/>
    <property type="molecule type" value="Genomic_DNA"/>
</dbReference>
<accession>A0A2S2DTW1</accession>
<dbReference type="RefSeq" id="WP_109322477.1">
    <property type="nucleotide sequence ID" value="NZ_CP029346.1"/>
</dbReference>
<sequence length="261" mass="29739">MVSPNANLRVSMVQTSLIWENPAANCAVLEEKLQILQGKTDVVVLPEMFLTGFSMGSEGADFPKGAQVQWMQMMANRLDVLMIGSLKIKENNQFYNRMLAVFPDGKIVSYNKRHLFRMGNEHTFYSQGEEKVILAYKSWNIAMFVCYDLRFPVWSRNVDMAYDVAIYVANWPAVRAHAWSTLLKARAIENLAYVVGVNRVGKDNNELVYQGDSVVVSFKGEEIVHLLNEETIQTTSISKELLIDFRDKFPAHLDADLFELN</sequence>
<gene>
    <name evidence="7" type="ORF">HME7025_00879</name>
</gene>
<evidence type="ECO:0000256" key="5">
    <source>
        <dbReference type="ARBA" id="ARBA00072139"/>
    </source>
</evidence>
<evidence type="ECO:0000256" key="2">
    <source>
        <dbReference type="ARBA" id="ARBA00022801"/>
    </source>
</evidence>
<evidence type="ECO:0000259" key="6">
    <source>
        <dbReference type="PROSITE" id="PS50263"/>
    </source>
</evidence>
<name>A0A2S2DTW1_9BACT</name>
<dbReference type="PANTHER" id="PTHR47799">
    <property type="entry name" value="OMEGA-AMIDASE YAFV"/>
    <property type="match status" value="1"/>
</dbReference>
<dbReference type="NCBIfam" id="NF007757">
    <property type="entry name" value="PRK10438.1"/>
    <property type="match status" value="1"/>
</dbReference>
<reference evidence="8" key="1">
    <citation type="submission" date="2018-05" db="EMBL/GenBank/DDBJ databases">
        <title>Pseudarcicella sp. HME7025 Genome sequencing and assembly.</title>
        <authorList>
            <person name="Kim H."/>
            <person name="Kang H."/>
            <person name="Joh K."/>
        </authorList>
    </citation>
    <scope>NUCLEOTIDE SEQUENCE [LARGE SCALE GENOMIC DNA]</scope>
    <source>
        <strain evidence="8">HME7025</strain>
    </source>
</reference>
<organism evidence="7 8">
    <name type="scientific">Aquirufa nivalisilvae</name>
    <dbReference type="NCBI Taxonomy" id="2516557"/>
    <lineage>
        <taxon>Bacteria</taxon>
        <taxon>Pseudomonadati</taxon>
        <taxon>Bacteroidota</taxon>
        <taxon>Cytophagia</taxon>
        <taxon>Cytophagales</taxon>
        <taxon>Flectobacillaceae</taxon>
        <taxon>Aquirufa</taxon>
    </lineage>
</organism>
<evidence type="ECO:0000256" key="4">
    <source>
        <dbReference type="ARBA" id="ARBA00052904"/>
    </source>
</evidence>
<dbReference type="FunFam" id="3.60.110.10:FF:000004">
    <property type="entry name" value="Carbon-nitrogen hydrolase"/>
    <property type="match status" value="1"/>
</dbReference>
<keyword evidence="8" id="KW-1185">Reference proteome</keyword>
<proteinExistence type="inferred from homology"/>
<dbReference type="CDD" id="cd07575">
    <property type="entry name" value="Xc-1258_like"/>
    <property type="match status" value="1"/>
</dbReference>
<dbReference type="AlphaFoldDB" id="A0A2S2DTW1"/>
<comment type="catalytic activity">
    <reaction evidence="4">
        <text>a monoamide of a dicarboxylate + H2O = a dicarboxylate + NH4(+)</text>
        <dbReference type="Rhea" id="RHEA:11716"/>
        <dbReference type="ChEBI" id="CHEBI:15377"/>
        <dbReference type="ChEBI" id="CHEBI:28938"/>
        <dbReference type="ChEBI" id="CHEBI:28965"/>
        <dbReference type="ChEBI" id="CHEBI:77450"/>
        <dbReference type="EC" id="3.5.1.3"/>
    </reaction>
</comment>
<dbReference type="InterPro" id="IPR003010">
    <property type="entry name" value="C-N_Hydrolase"/>
</dbReference>
<evidence type="ECO:0000256" key="3">
    <source>
        <dbReference type="ARBA" id="ARBA00039118"/>
    </source>
</evidence>
<dbReference type="EC" id="3.5.1.3" evidence="3"/>
<evidence type="ECO:0000256" key="1">
    <source>
        <dbReference type="ARBA" id="ARBA00010613"/>
    </source>
</evidence>
<dbReference type="PANTHER" id="PTHR47799:SF1">
    <property type="entry name" value="OMEGA-AMIDASE YAFV"/>
    <property type="match status" value="1"/>
</dbReference>
<dbReference type="SUPFAM" id="SSF56317">
    <property type="entry name" value="Carbon-nitrogen hydrolase"/>
    <property type="match status" value="1"/>
</dbReference>
<comment type="similarity">
    <text evidence="1">Belongs to the carbon-nitrogen hydrolase superfamily. NIT1/NIT2 family.</text>
</comment>
<keyword evidence="2 7" id="KW-0378">Hydrolase</keyword>
<evidence type="ECO:0000313" key="7">
    <source>
        <dbReference type="EMBL" id="AWL08749.1"/>
    </source>
</evidence>
<dbReference type="InterPro" id="IPR036526">
    <property type="entry name" value="C-N_Hydrolase_sf"/>
</dbReference>
<dbReference type="PROSITE" id="PS50263">
    <property type="entry name" value="CN_HYDROLASE"/>
    <property type="match status" value="1"/>
</dbReference>
<dbReference type="Gene3D" id="3.60.110.10">
    <property type="entry name" value="Carbon-nitrogen hydrolase"/>
    <property type="match status" value="1"/>
</dbReference>